<feature type="domain" description="NTP pyrophosphohydrolase MazG-like" evidence="5">
    <location>
        <begin position="42"/>
        <end position="115"/>
    </location>
</feature>
<dbReference type="InterPro" id="IPR048015">
    <property type="entry name" value="NTP-PPase_MazG-like_N"/>
</dbReference>
<evidence type="ECO:0000256" key="2">
    <source>
        <dbReference type="ARBA" id="ARBA00061115"/>
    </source>
</evidence>
<dbReference type="PANTHER" id="PTHR30522">
    <property type="entry name" value="NUCLEOSIDE TRIPHOSPHATE PYROPHOSPHOHYDROLASE"/>
    <property type="match status" value="1"/>
</dbReference>
<evidence type="ECO:0000256" key="1">
    <source>
        <dbReference type="ARBA" id="ARBA00052141"/>
    </source>
</evidence>
<dbReference type="FunFam" id="1.10.287.1080:FF:000001">
    <property type="entry name" value="Nucleoside triphosphate pyrophosphohydrolase"/>
    <property type="match status" value="1"/>
</dbReference>
<dbReference type="EC" id="3.6.1.8" evidence="3"/>
<dbReference type="GO" id="GO:0046081">
    <property type="term" value="P:dUTP catabolic process"/>
    <property type="evidence" value="ECO:0007669"/>
    <property type="project" value="TreeGrafter"/>
</dbReference>
<evidence type="ECO:0000259" key="5">
    <source>
        <dbReference type="Pfam" id="PF03819"/>
    </source>
</evidence>
<comment type="catalytic activity">
    <reaction evidence="1">
        <text>ATP + H2O = AMP + diphosphate + H(+)</text>
        <dbReference type="Rhea" id="RHEA:14245"/>
        <dbReference type="ChEBI" id="CHEBI:15377"/>
        <dbReference type="ChEBI" id="CHEBI:15378"/>
        <dbReference type="ChEBI" id="CHEBI:30616"/>
        <dbReference type="ChEBI" id="CHEBI:33019"/>
        <dbReference type="ChEBI" id="CHEBI:456215"/>
        <dbReference type="EC" id="3.6.1.8"/>
    </reaction>
</comment>
<dbReference type="CDD" id="cd11529">
    <property type="entry name" value="NTP-PPase_MazG_Cterm"/>
    <property type="match status" value="1"/>
</dbReference>
<feature type="domain" description="NTP pyrophosphohydrolase MazG-like" evidence="5">
    <location>
        <begin position="182"/>
        <end position="244"/>
    </location>
</feature>
<dbReference type="CDD" id="cd11528">
    <property type="entry name" value="NTP-PPase_MazG_Nterm"/>
    <property type="match status" value="1"/>
</dbReference>
<organism evidence="6 7">
    <name type="scientific">Xenorhabdus stockiae</name>
    <dbReference type="NCBI Taxonomy" id="351614"/>
    <lineage>
        <taxon>Bacteria</taxon>
        <taxon>Pseudomonadati</taxon>
        <taxon>Pseudomonadota</taxon>
        <taxon>Gammaproteobacteria</taxon>
        <taxon>Enterobacterales</taxon>
        <taxon>Morganellaceae</taxon>
        <taxon>Xenorhabdus</taxon>
    </lineage>
</organism>
<name>A0A2D0KNW2_9GAMM</name>
<dbReference type="AlphaFoldDB" id="A0A2D0KNW2"/>
<protein>
    <recommendedName>
        <fullName evidence="4">Nucleoside triphosphate pyrophosphohydrolase</fullName>
        <ecNumber evidence="3">3.6.1.8</ecNumber>
    </recommendedName>
</protein>
<dbReference type="GO" id="GO:0006203">
    <property type="term" value="P:dGTP catabolic process"/>
    <property type="evidence" value="ECO:0007669"/>
    <property type="project" value="TreeGrafter"/>
</dbReference>
<accession>A0A2D0KNW2</accession>
<reference evidence="6 7" key="1">
    <citation type="journal article" date="2017" name="Nat. Microbiol.">
        <title>Natural product diversity associated with the nematode symbionts Photorhabdus and Xenorhabdus.</title>
        <authorList>
            <person name="Tobias N.J."/>
            <person name="Wolff H."/>
            <person name="Djahanschiri B."/>
            <person name="Grundmann F."/>
            <person name="Kronenwerth M."/>
            <person name="Shi Y.M."/>
            <person name="Simonyi S."/>
            <person name="Grun P."/>
            <person name="Shapiro-Ilan D."/>
            <person name="Pidot S.J."/>
            <person name="Stinear T.P."/>
            <person name="Ebersberger I."/>
            <person name="Bode H.B."/>
        </authorList>
    </citation>
    <scope>NUCLEOTIDE SEQUENCE [LARGE SCALE GENOMIC DNA]</scope>
    <source>
        <strain evidence="6 7">DSM 17904</strain>
    </source>
</reference>
<dbReference type="Pfam" id="PF03819">
    <property type="entry name" value="MazG"/>
    <property type="match status" value="2"/>
</dbReference>
<proteinExistence type="inferred from homology"/>
<dbReference type="GO" id="GO:0046061">
    <property type="term" value="P:dATP catabolic process"/>
    <property type="evidence" value="ECO:0007669"/>
    <property type="project" value="TreeGrafter"/>
</dbReference>
<evidence type="ECO:0000256" key="3">
    <source>
        <dbReference type="ARBA" id="ARBA00066372"/>
    </source>
</evidence>
<dbReference type="SUPFAM" id="SSF101386">
    <property type="entry name" value="all-alpha NTP pyrophosphatases"/>
    <property type="match status" value="2"/>
</dbReference>
<dbReference type="GO" id="GO:0046076">
    <property type="term" value="P:dTTP catabolic process"/>
    <property type="evidence" value="ECO:0007669"/>
    <property type="project" value="TreeGrafter"/>
</dbReference>
<evidence type="ECO:0000313" key="7">
    <source>
        <dbReference type="Proteomes" id="UP000222366"/>
    </source>
</evidence>
<dbReference type="GO" id="GO:0046047">
    <property type="term" value="P:TTP catabolic process"/>
    <property type="evidence" value="ECO:0007669"/>
    <property type="project" value="TreeGrafter"/>
</dbReference>
<keyword evidence="6" id="KW-0378">Hydrolase</keyword>
<dbReference type="Proteomes" id="UP000222366">
    <property type="component" value="Unassembled WGS sequence"/>
</dbReference>
<dbReference type="InterPro" id="IPR011551">
    <property type="entry name" value="NTP_PyrPHydrolase_MazG"/>
</dbReference>
<dbReference type="NCBIfam" id="NF007113">
    <property type="entry name" value="PRK09562.1"/>
    <property type="match status" value="1"/>
</dbReference>
<dbReference type="EMBL" id="NJAJ01000019">
    <property type="protein sequence ID" value="PHM65119.1"/>
    <property type="molecule type" value="Genomic_DNA"/>
</dbReference>
<dbReference type="InterPro" id="IPR004518">
    <property type="entry name" value="MazG-like_dom"/>
</dbReference>
<dbReference type="GO" id="GO:0006950">
    <property type="term" value="P:response to stress"/>
    <property type="evidence" value="ECO:0007669"/>
    <property type="project" value="UniProtKB-ARBA"/>
</dbReference>
<evidence type="ECO:0000256" key="4">
    <source>
        <dbReference type="ARBA" id="ARBA00074799"/>
    </source>
</evidence>
<dbReference type="Gene3D" id="1.10.287.1080">
    <property type="entry name" value="MazG-like"/>
    <property type="match status" value="2"/>
</dbReference>
<dbReference type="InterPro" id="IPR048011">
    <property type="entry name" value="NTP-PPase_MazG-like_C"/>
</dbReference>
<keyword evidence="7" id="KW-1185">Reference proteome</keyword>
<sequence>MDKVNTHSVANMTDSMKSIERLKEIMAQLRHPQHGCPWDKVQTSATIAPYTLEETYEVIDAIERNDTSALKEELGDLLFHIVFYAQMAQEEQLFDFDDICEAVCNKLERRHPHIFNQQAGISSEEAIGSWEQRKTAERAEKDQHSVLDDIPASLPSLMKAYKIQKRCASVGFDWDTVGPVLDKVYEEIDEVMDEAKQAVVDDERVEEELGDLLFAVVNLSRHLGHKPEMALQKACQKFENRFRNVEKLILDSGLTMETATLEEMDKMWEQVKKQQA</sequence>
<dbReference type="NCBIfam" id="TIGR00444">
    <property type="entry name" value="mazG"/>
    <property type="match status" value="1"/>
</dbReference>
<evidence type="ECO:0000313" key="6">
    <source>
        <dbReference type="EMBL" id="PHM65119.1"/>
    </source>
</evidence>
<comment type="caution">
    <text evidence="6">The sequence shown here is derived from an EMBL/GenBank/DDBJ whole genome shotgun (WGS) entry which is preliminary data.</text>
</comment>
<comment type="similarity">
    <text evidence="2">Belongs to the nucleoside triphosphate pyrophosphohydrolase family.</text>
</comment>
<dbReference type="FunFam" id="1.10.287.1080:FF:000003">
    <property type="entry name" value="Nucleoside triphosphate pyrophosphohydrolase"/>
    <property type="match status" value="1"/>
</dbReference>
<dbReference type="PANTHER" id="PTHR30522:SF0">
    <property type="entry name" value="NUCLEOSIDE TRIPHOSPHATE PYROPHOSPHOHYDROLASE"/>
    <property type="match status" value="1"/>
</dbReference>
<gene>
    <name evidence="6" type="ORF">Xsto_02267</name>
</gene>
<dbReference type="GO" id="GO:0047693">
    <property type="term" value="F:ATP diphosphatase activity"/>
    <property type="evidence" value="ECO:0007669"/>
    <property type="project" value="UniProtKB-EC"/>
</dbReference>
<dbReference type="GO" id="GO:0046052">
    <property type="term" value="P:UTP catabolic process"/>
    <property type="evidence" value="ECO:0007669"/>
    <property type="project" value="TreeGrafter"/>
</dbReference>